<accession>A0A809R8B0</accession>
<dbReference type="Proteomes" id="UP000662873">
    <property type="component" value="Chromosome"/>
</dbReference>
<keyword evidence="1" id="KW-1133">Transmembrane helix</keyword>
<name>A0A809R8B0_9BACT</name>
<gene>
    <name evidence="2" type="ORF">NPRO_13550</name>
</gene>
<dbReference type="KEGG" id="npy:NPRO_13550"/>
<feature type="transmembrane region" description="Helical" evidence="1">
    <location>
        <begin position="6"/>
        <end position="25"/>
    </location>
</feature>
<evidence type="ECO:0000256" key="1">
    <source>
        <dbReference type="SAM" id="Phobius"/>
    </source>
</evidence>
<sequence length="132" mass="14388">MGLHLLLSILLFAAASLILTGLFWLDARRLAWFSHLMITLSCGPILLVSLMLLIGWQPDAFALNPEDVLEIAMPAYAVQFVTLGGVALFGLDSRGSRSRDRKADRVLLTIAALPGVVLATLFVVRFPFGGMY</sequence>
<feature type="transmembrane region" description="Helical" evidence="1">
    <location>
        <begin position="32"/>
        <end position="56"/>
    </location>
</feature>
<dbReference type="EMBL" id="AP021858">
    <property type="protein sequence ID" value="BBO23760.1"/>
    <property type="molecule type" value="Genomic_DNA"/>
</dbReference>
<proteinExistence type="predicted"/>
<dbReference type="AlphaFoldDB" id="A0A809R8B0"/>
<feature type="transmembrane region" description="Helical" evidence="1">
    <location>
        <begin position="106"/>
        <end position="128"/>
    </location>
</feature>
<reference evidence="2" key="1">
    <citation type="journal article" name="DNA Res.">
        <title>The physiological potential of anammox bacteria as revealed by their core genome structure.</title>
        <authorList>
            <person name="Okubo T."/>
            <person name="Toyoda A."/>
            <person name="Fukuhara K."/>
            <person name="Uchiyama I."/>
            <person name="Harigaya Y."/>
            <person name="Kuroiwa M."/>
            <person name="Suzuki T."/>
            <person name="Murakami Y."/>
            <person name="Suwa Y."/>
            <person name="Takami H."/>
        </authorList>
    </citation>
    <scope>NUCLEOTIDE SEQUENCE</scope>
    <source>
        <strain evidence="2">317325-2</strain>
    </source>
</reference>
<organism evidence="2 3">
    <name type="scientific">Candidatus Nitrosymbiomonas proteolyticus</name>
    <dbReference type="NCBI Taxonomy" id="2608984"/>
    <lineage>
        <taxon>Bacteria</taxon>
        <taxon>Bacillati</taxon>
        <taxon>Armatimonadota</taxon>
        <taxon>Armatimonadota incertae sedis</taxon>
        <taxon>Candidatus Nitrosymbiomonas</taxon>
    </lineage>
</organism>
<feature type="transmembrane region" description="Helical" evidence="1">
    <location>
        <begin position="76"/>
        <end position="94"/>
    </location>
</feature>
<evidence type="ECO:0000313" key="2">
    <source>
        <dbReference type="EMBL" id="BBO23760.1"/>
    </source>
</evidence>
<protein>
    <submittedName>
        <fullName evidence="2">Uncharacterized protein</fullName>
    </submittedName>
</protein>
<keyword evidence="1" id="KW-0812">Transmembrane</keyword>
<evidence type="ECO:0000313" key="3">
    <source>
        <dbReference type="Proteomes" id="UP000662873"/>
    </source>
</evidence>
<keyword evidence="1" id="KW-0472">Membrane</keyword>